<dbReference type="InterPro" id="IPR013328">
    <property type="entry name" value="6PGD_dom2"/>
</dbReference>
<dbReference type="InterPro" id="IPR029154">
    <property type="entry name" value="HIBADH-like_NADP-bd"/>
</dbReference>
<dbReference type="InterPro" id="IPR051265">
    <property type="entry name" value="HIBADH-related_NP60_sf"/>
</dbReference>
<evidence type="ECO:0000256" key="2">
    <source>
        <dbReference type="ARBA" id="ARBA00023027"/>
    </source>
</evidence>
<dbReference type="Proteomes" id="UP001225316">
    <property type="component" value="Unassembled WGS sequence"/>
</dbReference>
<dbReference type="Pfam" id="PF14833">
    <property type="entry name" value="NAD_binding_11"/>
    <property type="match status" value="1"/>
</dbReference>
<evidence type="ECO:0000313" key="7">
    <source>
        <dbReference type="Proteomes" id="UP001225316"/>
    </source>
</evidence>
<gene>
    <name evidence="6" type="ORF">QEH52_04815</name>
</gene>
<dbReference type="GO" id="GO:0016491">
    <property type="term" value="F:oxidoreductase activity"/>
    <property type="evidence" value="ECO:0007669"/>
    <property type="project" value="UniProtKB-KW"/>
</dbReference>
<feature type="coiled-coil region" evidence="3">
    <location>
        <begin position="231"/>
        <end position="258"/>
    </location>
</feature>
<feature type="domain" description="6-phosphogluconate dehydrogenase NADP-binding" evidence="4">
    <location>
        <begin position="5"/>
        <end position="155"/>
    </location>
</feature>
<dbReference type="PANTHER" id="PTHR43580:SF2">
    <property type="entry name" value="CYTOKINE-LIKE NUCLEAR FACTOR N-PAC"/>
    <property type="match status" value="1"/>
</dbReference>
<evidence type="ECO:0000256" key="1">
    <source>
        <dbReference type="ARBA" id="ARBA00023002"/>
    </source>
</evidence>
<dbReference type="EC" id="1.1.-.-" evidence="6"/>
<dbReference type="PIRSF" id="PIRSF000103">
    <property type="entry name" value="HIBADH"/>
    <property type="match status" value="1"/>
</dbReference>
<dbReference type="EMBL" id="JARXHW010000007">
    <property type="protein sequence ID" value="MDQ8206818.1"/>
    <property type="molecule type" value="Genomic_DNA"/>
</dbReference>
<keyword evidence="3" id="KW-0175">Coiled coil</keyword>
<reference evidence="6 7" key="1">
    <citation type="submission" date="2023-04" db="EMBL/GenBank/DDBJ databases">
        <title>A novel bacteria isolated from coastal sediment.</title>
        <authorList>
            <person name="Liu X.-J."/>
            <person name="Du Z.-J."/>
        </authorList>
    </citation>
    <scope>NUCLEOTIDE SEQUENCE [LARGE SCALE GENOMIC DNA]</scope>
    <source>
        <strain evidence="6 7">SDUM461003</strain>
    </source>
</reference>
<comment type="caution">
    <text evidence="6">The sequence shown here is derived from an EMBL/GenBank/DDBJ whole genome shotgun (WGS) entry which is preliminary data.</text>
</comment>
<dbReference type="Gene3D" id="1.10.1040.10">
    <property type="entry name" value="N-(1-d-carboxylethyl)-l-norvaline Dehydrogenase, domain 2"/>
    <property type="match status" value="1"/>
</dbReference>
<evidence type="ECO:0000313" key="6">
    <source>
        <dbReference type="EMBL" id="MDQ8206818.1"/>
    </source>
</evidence>
<keyword evidence="7" id="KW-1185">Reference proteome</keyword>
<name>A0ABU1ARM9_9BACT</name>
<dbReference type="InterPro" id="IPR006115">
    <property type="entry name" value="6PGDH_NADP-bd"/>
</dbReference>
<evidence type="ECO:0000259" key="5">
    <source>
        <dbReference type="Pfam" id="PF14833"/>
    </source>
</evidence>
<keyword evidence="1 6" id="KW-0560">Oxidoreductase</keyword>
<dbReference type="Pfam" id="PF03446">
    <property type="entry name" value="NAD_binding_2"/>
    <property type="match status" value="1"/>
</dbReference>
<dbReference type="Gene3D" id="3.40.50.720">
    <property type="entry name" value="NAD(P)-binding Rossmann-like Domain"/>
    <property type="match status" value="1"/>
</dbReference>
<dbReference type="InterPro" id="IPR036291">
    <property type="entry name" value="NAD(P)-bd_dom_sf"/>
</dbReference>
<organism evidence="6 7">
    <name type="scientific">Thalassobacterium maritimum</name>
    <dbReference type="NCBI Taxonomy" id="3041265"/>
    <lineage>
        <taxon>Bacteria</taxon>
        <taxon>Pseudomonadati</taxon>
        <taxon>Verrucomicrobiota</taxon>
        <taxon>Opitutia</taxon>
        <taxon>Puniceicoccales</taxon>
        <taxon>Coraliomargaritaceae</taxon>
        <taxon>Thalassobacterium</taxon>
    </lineage>
</organism>
<keyword evidence="2" id="KW-0520">NAD</keyword>
<evidence type="ECO:0000256" key="3">
    <source>
        <dbReference type="SAM" id="Coils"/>
    </source>
</evidence>
<dbReference type="InterPro" id="IPR015815">
    <property type="entry name" value="HIBADH-related"/>
</dbReference>
<accession>A0ABU1ARM9</accession>
<feature type="domain" description="3-hydroxyisobutyrate dehydrogenase-like NAD-binding" evidence="5">
    <location>
        <begin position="160"/>
        <end position="275"/>
    </location>
</feature>
<dbReference type="SUPFAM" id="SSF51735">
    <property type="entry name" value="NAD(P)-binding Rossmann-fold domains"/>
    <property type="match status" value="1"/>
</dbReference>
<dbReference type="PANTHER" id="PTHR43580">
    <property type="entry name" value="OXIDOREDUCTASE GLYR1-RELATED"/>
    <property type="match status" value="1"/>
</dbReference>
<dbReference type="InterPro" id="IPR008927">
    <property type="entry name" value="6-PGluconate_DH-like_C_sf"/>
</dbReference>
<protein>
    <submittedName>
        <fullName evidence="6">NAD(P)-dependent oxidoreductase</fullName>
        <ecNumber evidence="6">1.1.-.-</ecNumber>
    </submittedName>
</protein>
<sequence>MSEIKVAVIGLGIIGSTWAQHYASDNHLVASWNRTPKPQLDLKQTDLAGCAAAAQYLQLCLYDADSVRDVLKQLLPHLNARHVVIQSSTIDGESAREFADMVQATGARYLEAPFTGSKPAAEQRQTVFFLGGDASLVAEVEPLLATVSNKRFHIGEPQQATAIKLAMNLQIASLSQALCEGITLARGAEISDDCFFDVLRANVAWSGLAELKEPKLREADYSPQFSVKNLHKDMRLAKKTAKRELPQLERTLQTLAATEAAGHSKEDFISMIRLLED</sequence>
<dbReference type="SUPFAM" id="SSF48179">
    <property type="entry name" value="6-phosphogluconate dehydrogenase C-terminal domain-like"/>
    <property type="match status" value="1"/>
</dbReference>
<evidence type="ECO:0000259" key="4">
    <source>
        <dbReference type="Pfam" id="PF03446"/>
    </source>
</evidence>
<dbReference type="RefSeq" id="WP_308948940.1">
    <property type="nucleotide sequence ID" value="NZ_JARXHW010000007.1"/>
</dbReference>
<proteinExistence type="predicted"/>